<evidence type="ECO:0000256" key="1">
    <source>
        <dbReference type="ARBA" id="ARBA00004651"/>
    </source>
</evidence>
<dbReference type="InterPro" id="IPR017452">
    <property type="entry name" value="GPCR_Rhodpsn_7TM"/>
</dbReference>
<accession>A0A7M7N6Z0</accession>
<keyword evidence="2" id="KW-1003">Cell membrane</keyword>
<evidence type="ECO:0000256" key="10">
    <source>
        <dbReference type="ARBA" id="ARBA00023224"/>
    </source>
</evidence>
<sequence length="153" mass="16704">MINAANMPSDADLACIPSLNGTSDLNTTSSSCMKDIGSEADYSDYYQMSETADMVMKTLPRIVMILIAITGLTGNSIVLYIIVKHRDMRTVTNYFVANLAITDITFLVLCVIPTVIAIGGIHWPLGGFMCRINSYFQYVAADQPKVLSTYPSS</sequence>
<dbReference type="GeneID" id="100891742"/>
<keyword evidence="10" id="KW-0807">Transducer</keyword>
<evidence type="ECO:0000256" key="3">
    <source>
        <dbReference type="ARBA" id="ARBA00022692"/>
    </source>
</evidence>
<reference evidence="14" key="1">
    <citation type="submission" date="2015-02" db="EMBL/GenBank/DDBJ databases">
        <title>Genome sequencing for Strongylocentrotus purpuratus.</title>
        <authorList>
            <person name="Murali S."/>
            <person name="Liu Y."/>
            <person name="Vee V."/>
            <person name="English A."/>
            <person name="Wang M."/>
            <person name="Skinner E."/>
            <person name="Han Y."/>
            <person name="Muzny D.M."/>
            <person name="Worley K.C."/>
            <person name="Gibbs R.A."/>
        </authorList>
    </citation>
    <scope>NUCLEOTIDE SEQUENCE</scope>
</reference>
<evidence type="ECO:0000313" key="13">
    <source>
        <dbReference type="EnsemblMetazoa" id="XP_030832198"/>
    </source>
</evidence>
<evidence type="ECO:0000256" key="7">
    <source>
        <dbReference type="ARBA" id="ARBA00023157"/>
    </source>
</evidence>
<keyword evidence="3 11" id="KW-0812">Transmembrane</keyword>
<dbReference type="Proteomes" id="UP000007110">
    <property type="component" value="Unassembled WGS sequence"/>
</dbReference>
<evidence type="ECO:0000256" key="9">
    <source>
        <dbReference type="ARBA" id="ARBA00023180"/>
    </source>
</evidence>
<dbReference type="EnsemblMetazoa" id="XM_030976338">
    <property type="protein sequence ID" value="XP_030832198"/>
    <property type="gene ID" value="LOC100891742"/>
</dbReference>
<keyword evidence="4 11" id="KW-1133">Transmembrane helix</keyword>
<evidence type="ECO:0000259" key="12">
    <source>
        <dbReference type="PROSITE" id="PS50262"/>
    </source>
</evidence>
<feature type="transmembrane region" description="Helical" evidence="11">
    <location>
        <begin position="62"/>
        <end position="83"/>
    </location>
</feature>
<reference evidence="13" key="2">
    <citation type="submission" date="2021-01" db="UniProtKB">
        <authorList>
            <consortium name="EnsemblMetazoa"/>
        </authorList>
    </citation>
    <scope>IDENTIFICATION</scope>
</reference>
<dbReference type="SUPFAM" id="SSF81321">
    <property type="entry name" value="Family A G protein-coupled receptor-like"/>
    <property type="match status" value="1"/>
</dbReference>
<keyword evidence="14" id="KW-1185">Reference proteome</keyword>
<name>A0A7M7N6Z0_STRPU</name>
<evidence type="ECO:0000256" key="8">
    <source>
        <dbReference type="ARBA" id="ARBA00023170"/>
    </source>
</evidence>
<dbReference type="OrthoDB" id="5987936at2759"/>
<organism evidence="13 14">
    <name type="scientific">Strongylocentrotus purpuratus</name>
    <name type="common">Purple sea urchin</name>
    <dbReference type="NCBI Taxonomy" id="7668"/>
    <lineage>
        <taxon>Eukaryota</taxon>
        <taxon>Metazoa</taxon>
        <taxon>Echinodermata</taxon>
        <taxon>Eleutherozoa</taxon>
        <taxon>Echinozoa</taxon>
        <taxon>Echinoidea</taxon>
        <taxon>Euechinoidea</taxon>
        <taxon>Echinacea</taxon>
        <taxon>Camarodonta</taxon>
        <taxon>Echinidea</taxon>
        <taxon>Strongylocentrotidae</taxon>
        <taxon>Strongylocentrotus</taxon>
    </lineage>
</organism>
<dbReference type="AlphaFoldDB" id="A0A7M7N6Z0"/>
<feature type="transmembrane region" description="Helical" evidence="11">
    <location>
        <begin position="95"/>
        <end position="121"/>
    </location>
</feature>
<protein>
    <recommendedName>
        <fullName evidence="12">G-protein coupled receptors family 1 profile domain-containing protein</fullName>
    </recommendedName>
</protein>
<dbReference type="GO" id="GO:0004930">
    <property type="term" value="F:G protein-coupled receptor activity"/>
    <property type="evidence" value="ECO:0007669"/>
    <property type="project" value="UniProtKB-KW"/>
</dbReference>
<evidence type="ECO:0000313" key="14">
    <source>
        <dbReference type="Proteomes" id="UP000007110"/>
    </source>
</evidence>
<evidence type="ECO:0000256" key="11">
    <source>
        <dbReference type="SAM" id="Phobius"/>
    </source>
</evidence>
<comment type="subcellular location">
    <subcellularLocation>
        <location evidence="1">Cell membrane</location>
        <topology evidence="1">Multi-pass membrane protein</topology>
    </subcellularLocation>
</comment>
<keyword evidence="5" id="KW-0297">G-protein coupled receptor</keyword>
<dbReference type="PANTHER" id="PTHR45695:SF23">
    <property type="entry name" value="GALANIN-LIKE G-PROTEIN COUPLED RECEPTOR NPR-9"/>
    <property type="match status" value="1"/>
</dbReference>
<keyword evidence="6 11" id="KW-0472">Membrane</keyword>
<proteinExistence type="predicted"/>
<keyword evidence="8" id="KW-0675">Receptor</keyword>
<dbReference type="Gene3D" id="1.20.1070.10">
    <property type="entry name" value="Rhodopsin 7-helix transmembrane proteins"/>
    <property type="match status" value="1"/>
</dbReference>
<evidence type="ECO:0000256" key="5">
    <source>
        <dbReference type="ARBA" id="ARBA00023040"/>
    </source>
</evidence>
<dbReference type="RefSeq" id="XP_030832198.1">
    <property type="nucleotide sequence ID" value="XM_030976338.1"/>
</dbReference>
<dbReference type="PRINTS" id="PR00237">
    <property type="entry name" value="GPCRRHODOPSN"/>
</dbReference>
<keyword evidence="7" id="KW-1015">Disulfide bond</keyword>
<dbReference type="KEGG" id="spu:100891742"/>
<evidence type="ECO:0000256" key="4">
    <source>
        <dbReference type="ARBA" id="ARBA00022989"/>
    </source>
</evidence>
<evidence type="ECO:0000256" key="6">
    <source>
        <dbReference type="ARBA" id="ARBA00023136"/>
    </source>
</evidence>
<keyword evidence="9" id="KW-0325">Glycoprotein</keyword>
<dbReference type="PROSITE" id="PS50262">
    <property type="entry name" value="G_PROTEIN_RECEP_F1_2"/>
    <property type="match status" value="1"/>
</dbReference>
<dbReference type="GO" id="GO:0005886">
    <property type="term" value="C:plasma membrane"/>
    <property type="evidence" value="ECO:0007669"/>
    <property type="project" value="UniProtKB-SubCell"/>
</dbReference>
<evidence type="ECO:0000256" key="2">
    <source>
        <dbReference type="ARBA" id="ARBA00022475"/>
    </source>
</evidence>
<dbReference type="InParanoid" id="A0A7M7N6Z0"/>
<dbReference type="InterPro" id="IPR000276">
    <property type="entry name" value="GPCR_Rhodpsn"/>
</dbReference>
<dbReference type="Pfam" id="PF00001">
    <property type="entry name" value="7tm_1"/>
    <property type="match status" value="1"/>
</dbReference>
<dbReference type="PANTHER" id="PTHR45695">
    <property type="entry name" value="LEUCOKININ RECEPTOR-RELATED"/>
    <property type="match status" value="1"/>
</dbReference>
<feature type="domain" description="G-protein coupled receptors family 1 profile" evidence="12">
    <location>
        <begin position="74"/>
        <end position="153"/>
    </location>
</feature>